<gene>
    <name evidence="7" type="ORF">PAPYR_12452</name>
</gene>
<feature type="domain" description="Gamma tubulin complex component C-terminal" evidence="6">
    <location>
        <begin position="4"/>
        <end position="154"/>
    </location>
</feature>
<comment type="subcellular location">
    <subcellularLocation>
        <location evidence="1">Cytoplasm</location>
        <location evidence="1">Cytoskeleton</location>
        <location evidence="1">Microtubule organizing center</location>
    </subcellularLocation>
</comment>
<evidence type="ECO:0000256" key="5">
    <source>
        <dbReference type="ARBA" id="ARBA00023212"/>
    </source>
</evidence>
<dbReference type="InterPro" id="IPR040457">
    <property type="entry name" value="GCP_C"/>
</dbReference>
<evidence type="ECO:0000256" key="2">
    <source>
        <dbReference type="ARBA" id="ARBA00010337"/>
    </source>
</evidence>
<organism evidence="7 8">
    <name type="scientific">Paratrimastix pyriformis</name>
    <dbReference type="NCBI Taxonomy" id="342808"/>
    <lineage>
        <taxon>Eukaryota</taxon>
        <taxon>Metamonada</taxon>
        <taxon>Preaxostyla</taxon>
        <taxon>Paratrimastigidae</taxon>
        <taxon>Paratrimastix</taxon>
    </lineage>
</organism>
<evidence type="ECO:0000256" key="3">
    <source>
        <dbReference type="ARBA" id="ARBA00022490"/>
    </source>
</evidence>
<dbReference type="InterPro" id="IPR042241">
    <property type="entry name" value="GCP_C_sf"/>
</dbReference>
<name>A0ABQ8U4C7_9EUKA</name>
<evidence type="ECO:0000313" key="8">
    <source>
        <dbReference type="Proteomes" id="UP001141327"/>
    </source>
</evidence>
<comment type="caution">
    <text evidence="7">The sequence shown here is derived from an EMBL/GenBank/DDBJ whole genome shotgun (WGS) entry which is preliminary data.</text>
</comment>
<accession>A0ABQ8U4C7</accession>
<dbReference type="Proteomes" id="UP001141327">
    <property type="component" value="Unassembled WGS sequence"/>
</dbReference>
<sequence length="165" mass="19426">MARWSRLGLRYQARWPLQLIFTPEVIAKYNVLFRFLLLLKRVQLELQRQWAAQSQWAQNRRLMPVWVLRSRMAFFTDTLQYFIQLDVLDLQFHRLCDAIRGSDGHGGSRDFEQIRAAHEAYLGALLSQCFLSTPMVGGIVRHILELCLQFCQATVCLGPKIGWWW</sequence>
<keyword evidence="5" id="KW-0206">Cytoskeleton</keyword>
<protein>
    <submittedName>
        <fullName evidence="7">Gamma-tubulin complex component 4</fullName>
    </submittedName>
</protein>
<proteinExistence type="inferred from homology"/>
<dbReference type="Pfam" id="PF04130">
    <property type="entry name" value="GCP_C_terminal"/>
    <property type="match status" value="1"/>
</dbReference>
<keyword evidence="4" id="KW-0493">Microtubule</keyword>
<keyword evidence="8" id="KW-1185">Reference proteome</keyword>
<dbReference type="Gene3D" id="1.20.120.1900">
    <property type="entry name" value="Gamma-tubulin complex, C-terminal domain"/>
    <property type="match status" value="1"/>
</dbReference>
<dbReference type="PANTHER" id="PTHR19302:SF27">
    <property type="entry name" value="GAMMA-TUBULIN COMPLEX COMPONENT 4"/>
    <property type="match status" value="1"/>
</dbReference>
<evidence type="ECO:0000256" key="4">
    <source>
        <dbReference type="ARBA" id="ARBA00022701"/>
    </source>
</evidence>
<keyword evidence="3" id="KW-0963">Cytoplasm</keyword>
<evidence type="ECO:0000256" key="1">
    <source>
        <dbReference type="ARBA" id="ARBA00004267"/>
    </source>
</evidence>
<evidence type="ECO:0000313" key="7">
    <source>
        <dbReference type="EMBL" id="KAJ4453157.1"/>
    </source>
</evidence>
<reference evidence="7" key="1">
    <citation type="journal article" date="2022" name="bioRxiv">
        <title>Genomics of Preaxostyla Flagellates Illuminates Evolutionary Transitions and the Path Towards Mitochondrial Loss.</title>
        <authorList>
            <person name="Novak L.V.F."/>
            <person name="Treitli S.C."/>
            <person name="Pyrih J."/>
            <person name="Halakuc P."/>
            <person name="Pipaliya S.V."/>
            <person name="Vacek V."/>
            <person name="Brzon O."/>
            <person name="Soukal P."/>
            <person name="Eme L."/>
            <person name="Dacks J.B."/>
            <person name="Karnkowska A."/>
            <person name="Elias M."/>
            <person name="Hampl V."/>
        </authorList>
    </citation>
    <scope>NUCLEOTIDE SEQUENCE</scope>
    <source>
        <strain evidence="7">RCP-MX</strain>
    </source>
</reference>
<dbReference type="InterPro" id="IPR007259">
    <property type="entry name" value="GCP"/>
</dbReference>
<comment type="similarity">
    <text evidence="2">Belongs to the TUBGCP family.</text>
</comment>
<dbReference type="PANTHER" id="PTHR19302">
    <property type="entry name" value="GAMMA TUBULIN COMPLEX PROTEIN"/>
    <property type="match status" value="1"/>
</dbReference>
<dbReference type="EMBL" id="JAPMOS010000306">
    <property type="protein sequence ID" value="KAJ4453157.1"/>
    <property type="molecule type" value="Genomic_DNA"/>
</dbReference>
<evidence type="ECO:0000259" key="6">
    <source>
        <dbReference type="Pfam" id="PF04130"/>
    </source>
</evidence>